<dbReference type="InterPro" id="IPR000073">
    <property type="entry name" value="AB_hydrolase_1"/>
</dbReference>
<gene>
    <name evidence="2" type="ORF">GCM10011594_41120</name>
</gene>
<dbReference type="InterPro" id="IPR006311">
    <property type="entry name" value="TAT_signal"/>
</dbReference>
<evidence type="ECO:0000313" key="2">
    <source>
        <dbReference type="EMBL" id="GGM16848.1"/>
    </source>
</evidence>
<dbReference type="Pfam" id="PF12697">
    <property type="entry name" value="Abhydrolase_6"/>
    <property type="match status" value="1"/>
</dbReference>
<dbReference type="Gene3D" id="3.40.50.1820">
    <property type="entry name" value="alpha/beta hydrolase"/>
    <property type="match status" value="1"/>
</dbReference>
<keyword evidence="3" id="KW-1185">Reference proteome</keyword>
<name>A0A917WN90_9ACTN</name>
<feature type="domain" description="AB hydrolase-1" evidence="1">
    <location>
        <begin position="90"/>
        <end position="271"/>
    </location>
</feature>
<dbReference type="AlphaFoldDB" id="A0A917WN90"/>
<dbReference type="PROSITE" id="PS51318">
    <property type="entry name" value="TAT"/>
    <property type="match status" value="1"/>
</dbReference>
<organism evidence="2 3">
    <name type="scientific">Nakamurella endophytica</name>
    <dbReference type="NCBI Taxonomy" id="1748367"/>
    <lineage>
        <taxon>Bacteria</taxon>
        <taxon>Bacillati</taxon>
        <taxon>Actinomycetota</taxon>
        <taxon>Actinomycetes</taxon>
        <taxon>Nakamurellales</taxon>
        <taxon>Nakamurellaceae</taxon>
        <taxon>Nakamurella</taxon>
    </lineage>
</organism>
<dbReference type="GO" id="GO:0003824">
    <property type="term" value="F:catalytic activity"/>
    <property type="evidence" value="ECO:0007669"/>
    <property type="project" value="UniProtKB-ARBA"/>
</dbReference>
<dbReference type="EMBL" id="BMNA01000016">
    <property type="protein sequence ID" value="GGM16848.1"/>
    <property type="molecule type" value="Genomic_DNA"/>
</dbReference>
<proteinExistence type="predicted"/>
<dbReference type="SUPFAM" id="SSF53474">
    <property type="entry name" value="alpha/beta-Hydrolases"/>
    <property type="match status" value="1"/>
</dbReference>
<dbReference type="InterPro" id="IPR029058">
    <property type="entry name" value="AB_hydrolase_fold"/>
</dbReference>
<evidence type="ECO:0000313" key="3">
    <source>
        <dbReference type="Proteomes" id="UP000655208"/>
    </source>
</evidence>
<reference evidence="2" key="2">
    <citation type="submission" date="2020-09" db="EMBL/GenBank/DDBJ databases">
        <authorList>
            <person name="Sun Q."/>
            <person name="Zhou Y."/>
        </authorList>
    </citation>
    <scope>NUCLEOTIDE SEQUENCE</scope>
    <source>
        <strain evidence="2">CGMCC 4.7308</strain>
    </source>
</reference>
<sequence>MVRTHDRSSAVGTAARSAAAAAASAADASPAVTARLGMMATLTAASGVRCGPVGAARPEPTDHRSRLVTASPDGAVLSATAAPRRPGCVVLLLHGGSEETSHVRGHWFDPAVLRLVPIARAVARHVSDAAVFRLRFAEHGWNGTGAEALRDAGWALGVLRPRYPGVPIVLLGHSLGGRVAARLLGADAVAGAVLLAPWLPAGDPVEQTAGRPLVVLQGTRDTECPEPGTRAWLGAARDTGARIDQLVLPGLEHTMLRRWREWHRRAWQGVRQVRAQAAHR</sequence>
<accession>A0A917WN90</accession>
<protein>
    <recommendedName>
        <fullName evidence="1">AB hydrolase-1 domain-containing protein</fullName>
    </recommendedName>
</protein>
<comment type="caution">
    <text evidence="2">The sequence shown here is derived from an EMBL/GenBank/DDBJ whole genome shotgun (WGS) entry which is preliminary data.</text>
</comment>
<dbReference type="Proteomes" id="UP000655208">
    <property type="component" value="Unassembled WGS sequence"/>
</dbReference>
<evidence type="ECO:0000259" key="1">
    <source>
        <dbReference type="Pfam" id="PF12697"/>
    </source>
</evidence>
<reference evidence="2" key="1">
    <citation type="journal article" date="2014" name="Int. J. Syst. Evol. Microbiol.">
        <title>Complete genome sequence of Corynebacterium casei LMG S-19264T (=DSM 44701T), isolated from a smear-ripened cheese.</title>
        <authorList>
            <consortium name="US DOE Joint Genome Institute (JGI-PGF)"/>
            <person name="Walter F."/>
            <person name="Albersmeier A."/>
            <person name="Kalinowski J."/>
            <person name="Ruckert C."/>
        </authorList>
    </citation>
    <scope>NUCLEOTIDE SEQUENCE</scope>
    <source>
        <strain evidence="2">CGMCC 4.7308</strain>
    </source>
</reference>